<dbReference type="PANTHER" id="PTHR38790:SF4">
    <property type="entry name" value="2EXR DOMAIN-CONTAINING PROTEIN"/>
    <property type="match status" value="1"/>
</dbReference>
<dbReference type="EMBL" id="JAVFHQ010000006">
    <property type="protein sequence ID" value="KAK4548778.1"/>
    <property type="molecule type" value="Genomic_DNA"/>
</dbReference>
<dbReference type="PANTHER" id="PTHR38790">
    <property type="entry name" value="2EXR DOMAIN-CONTAINING PROTEIN-RELATED"/>
    <property type="match status" value="1"/>
</dbReference>
<dbReference type="AlphaFoldDB" id="A0AAV9JSY9"/>
<sequence length="318" mass="35737">MTDSAFLGLPVELRLRIYEYALQFQGVLHRPLRASAWRNFDGYLTNTSILSTCRQTYREAIDVLYDLNSFNVSYHHICTCQARFPVAGFREQHIRRLEICNFLPRMEESETCQFCSASGSGLIAYAQRLPKLRSLKVAFEDIFSFTEFAPELLRNLSEQQDVSLTSDAVGTIEVGGLTFSLELRLPALRCAWAFLADGDDSATSQNRQPGQDTMERALEYLQFEANTYARTASSLAPFFIPNHFDETQVLRLHSLADERKRRAEFTIALAGVLHDIFADDGGSGSIDWVDLDGMYGGRWRFDEVAGLEAAAPAQPASS</sequence>
<gene>
    <name evidence="1" type="ORF">LTR36_008551</name>
</gene>
<evidence type="ECO:0008006" key="3">
    <source>
        <dbReference type="Google" id="ProtNLM"/>
    </source>
</evidence>
<name>A0AAV9JSY9_9PEZI</name>
<reference evidence="1 2" key="1">
    <citation type="submission" date="2021-11" db="EMBL/GenBank/DDBJ databases">
        <title>Black yeast isolated from Biological Soil Crust.</title>
        <authorList>
            <person name="Kurbessoian T."/>
        </authorList>
    </citation>
    <scope>NUCLEOTIDE SEQUENCE [LARGE SCALE GENOMIC DNA]</scope>
    <source>
        <strain evidence="1 2">CCFEE 5522</strain>
    </source>
</reference>
<organism evidence="1 2">
    <name type="scientific">Oleoguttula mirabilis</name>
    <dbReference type="NCBI Taxonomy" id="1507867"/>
    <lineage>
        <taxon>Eukaryota</taxon>
        <taxon>Fungi</taxon>
        <taxon>Dikarya</taxon>
        <taxon>Ascomycota</taxon>
        <taxon>Pezizomycotina</taxon>
        <taxon>Dothideomycetes</taxon>
        <taxon>Dothideomycetidae</taxon>
        <taxon>Mycosphaerellales</taxon>
        <taxon>Teratosphaeriaceae</taxon>
        <taxon>Oleoguttula</taxon>
    </lineage>
</organism>
<protein>
    <recommendedName>
        <fullName evidence="3">Proteophosphoglycan ppg4</fullName>
    </recommendedName>
</protein>
<keyword evidence="2" id="KW-1185">Reference proteome</keyword>
<dbReference type="Proteomes" id="UP001324427">
    <property type="component" value="Unassembled WGS sequence"/>
</dbReference>
<evidence type="ECO:0000313" key="1">
    <source>
        <dbReference type="EMBL" id="KAK4548778.1"/>
    </source>
</evidence>
<proteinExistence type="predicted"/>
<evidence type="ECO:0000313" key="2">
    <source>
        <dbReference type="Proteomes" id="UP001324427"/>
    </source>
</evidence>
<comment type="caution">
    <text evidence="1">The sequence shown here is derived from an EMBL/GenBank/DDBJ whole genome shotgun (WGS) entry which is preliminary data.</text>
</comment>
<accession>A0AAV9JSY9</accession>